<evidence type="ECO:0000256" key="1">
    <source>
        <dbReference type="ARBA" id="ARBA00004651"/>
    </source>
</evidence>
<dbReference type="EMBL" id="DVMN01000003">
    <property type="protein sequence ID" value="HIU20667.1"/>
    <property type="molecule type" value="Genomic_DNA"/>
</dbReference>
<reference evidence="11" key="2">
    <citation type="journal article" date="2021" name="PeerJ">
        <title>Extensive microbial diversity within the chicken gut microbiome revealed by metagenomics and culture.</title>
        <authorList>
            <person name="Gilroy R."/>
            <person name="Ravi A."/>
            <person name="Getino M."/>
            <person name="Pursley I."/>
            <person name="Horton D.L."/>
            <person name="Alikhan N.F."/>
            <person name="Baker D."/>
            <person name="Gharbi K."/>
            <person name="Hall N."/>
            <person name="Watson M."/>
            <person name="Adriaenssens E.M."/>
            <person name="Foster-Nyarko E."/>
            <person name="Jarju S."/>
            <person name="Secka A."/>
            <person name="Antonio M."/>
            <person name="Oren A."/>
            <person name="Chaudhuri R.R."/>
            <person name="La Ragione R."/>
            <person name="Hildebrand F."/>
            <person name="Pallen M.J."/>
        </authorList>
    </citation>
    <scope>NUCLEOTIDE SEQUENCE</scope>
    <source>
        <strain evidence="11">1063</strain>
    </source>
</reference>
<evidence type="ECO:0000259" key="10">
    <source>
        <dbReference type="PROSITE" id="PS50929"/>
    </source>
</evidence>
<sequence>MSRAKTGKTAPYGGGKKYAAGHPMATFKRILSYFKPYKGRVMLAGIALVLNVGATVSGTFMLSILIDDYIRPLAEGTGGVTMSDFAVMTGVMAVLYIAGVLLQYLYNWIIVNMTTQIQRNIRDEMFENMQKLPIRFFDTHANGDIMSCYTNDTDTLRELMANGVPYLISNGLTVIGIFVMMMVLSPLLTLFILVMLCIMFLIVKYIGGKSGKHFVRQQKAIGVLDGYVEEHIEGMRVVKVFCHEDAEKAAFDDINTSLRGASCKAHTYANVLMPILGNLSYVNYAITAIAGTLFMISGIGGMQIGMLVSFLQYSRQFGSPIGQMSQQMNSILMALAGAERIFALIDAKPEEDEGYVTLVNAKVDGDGNVTESKERTGEWAWKHYHKADDTTTYVRWTGEVEFEDVTFGYVPEKTVLKHINLIARPGQKIALVGSTGAGKTTITNLINRFYDIEDGKIRYDNINIKKIKKPDLRHSLGMVLQDTHLFTGTVRDNIRYGNLDATDEDVENAAKLANADAFIRHLPEGYDTMLSGDGANLSQGQRQLLSIARAAVAAPPVLILDEATSSIDTRTEKLIEKGMDGLMRGRTVFIIAHRLSTVRNADVILVLEHGEIIERGNHEELLAQKGRYYQLYMGAFELD</sequence>
<feature type="transmembrane region" description="Helical" evidence="8">
    <location>
        <begin position="41"/>
        <end position="65"/>
    </location>
</feature>
<dbReference type="InterPro" id="IPR017871">
    <property type="entry name" value="ABC_transporter-like_CS"/>
</dbReference>
<comment type="subcellular location">
    <subcellularLocation>
        <location evidence="1">Cell membrane</location>
        <topology evidence="1">Multi-pass membrane protein</topology>
    </subcellularLocation>
</comment>
<dbReference type="GO" id="GO:0005524">
    <property type="term" value="F:ATP binding"/>
    <property type="evidence" value="ECO:0007669"/>
    <property type="project" value="UniProtKB-KW"/>
</dbReference>
<dbReference type="Gene3D" id="3.40.50.300">
    <property type="entry name" value="P-loop containing nucleotide triphosphate hydrolases"/>
    <property type="match status" value="1"/>
</dbReference>
<dbReference type="InterPro" id="IPR027417">
    <property type="entry name" value="P-loop_NTPase"/>
</dbReference>
<dbReference type="GO" id="GO:0005886">
    <property type="term" value="C:plasma membrane"/>
    <property type="evidence" value="ECO:0007669"/>
    <property type="project" value="UniProtKB-SubCell"/>
</dbReference>
<dbReference type="InterPro" id="IPR036640">
    <property type="entry name" value="ABC1_TM_sf"/>
</dbReference>
<dbReference type="SUPFAM" id="SSF52540">
    <property type="entry name" value="P-loop containing nucleoside triphosphate hydrolases"/>
    <property type="match status" value="1"/>
</dbReference>
<feature type="domain" description="ABC transmembrane type-1" evidence="10">
    <location>
        <begin position="43"/>
        <end position="333"/>
    </location>
</feature>
<keyword evidence="4" id="KW-0547">Nucleotide-binding</keyword>
<comment type="caution">
    <text evidence="11">The sequence shown here is derived from an EMBL/GenBank/DDBJ whole genome shotgun (WGS) entry which is preliminary data.</text>
</comment>
<feature type="transmembrane region" description="Helical" evidence="8">
    <location>
        <begin position="190"/>
        <end position="207"/>
    </location>
</feature>
<evidence type="ECO:0000256" key="5">
    <source>
        <dbReference type="ARBA" id="ARBA00022840"/>
    </source>
</evidence>
<protein>
    <submittedName>
        <fullName evidence="11">ABC transporter ATP-binding protein</fullName>
    </submittedName>
</protein>
<evidence type="ECO:0000256" key="8">
    <source>
        <dbReference type="SAM" id="Phobius"/>
    </source>
</evidence>
<keyword evidence="2" id="KW-0813">Transport</keyword>
<accession>A0A9D1HRF7</accession>
<dbReference type="CDD" id="cd03254">
    <property type="entry name" value="ABCC_Glucan_exporter_like"/>
    <property type="match status" value="1"/>
</dbReference>
<dbReference type="Proteomes" id="UP000824088">
    <property type="component" value="Unassembled WGS sequence"/>
</dbReference>
<feature type="transmembrane region" description="Helical" evidence="8">
    <location>
        <begin position="164"/>
        <end position="184"/>
    </location>
</feature>
<evidence type="ECO:0000256" key="4">
    <source>
        <dbReference type="ARBA" id="ARBA00022741"/>
    </source>
</evidence>
<gene>
    <name evidence="11" type="ORF">IAD51_00275</name>
</gene>
<keyword evidence="5 11" id="KW-0067">ATP-binding</keyword>
<feature type="domain" description="ABC transporter" evidence="9">
    <location>
        <begin position="400"/>
        <end position="634"/>
    </location>
</feature>
<dbReference type="SUPFAM" id="SSF90123">
    <property type="entry name" value="ABC transporter transmembrane region"/>
    <property type="match status" value="1"/>
</dbReference>
<dbReference type="PROSITE" id="PS00211">
    <property type="entry name" value="ABC_TRANSPORTER_1"/>
    <property type="match status" value="1"/>
</dbReference>
<dbReference type="InterPro" id="IPR003439">
    <property type="entry name" value="ABC_transporter-like_ATP-bd"/>
</dbReference>
<dbReference type="AlphaFoldDB" id="A0A9D1HRF7"/>
<evidence type="ECO:0000313" key="12">
    <source>
        <dbReference type="Proteomes" id="UP000824088"/>
    </source>
</evidence>
<feature type="transmembrane region" description="Helical" evidence="8">
    <location>
        <begin position="85"/>
        <end position="106"/>
    </location>
</feature>
<dbReference type="GO" id="GO:0016887">
    <property type="term" value="F:ATP hydrolysis activity"/>
    <property type="evidence" value="ECO:0007669"/>
    <property type="project" value="InterPro"/>
</dbReference>
<reference evidence="11" key="1">
    <citation type="submission" date="2020-10" db="EMBL/GenBank/DDBJ databases">
        <authorList>
            <person name="Gilroy R."/>
        </authorList>
    </citation>
    <scope>NUCLEOTIDE SEQUENCE</scope>
    <source>
        <strain evidence="11">1063</strain>
    </source>
</reference>
<dbReference type="Pfam" id="PF00664">
    <property type="entry name" value="ABC_membrane"/>
    <property type="match status" value="1"/>
</dbReference>
<dbReference type="PROSITE" id="PS50929">
    <property type="entry name" value="ABC_TM1F"/>
    <property type="match status" value="1"/>
</dbReference>
<proteinExistence type="predicted"/>
<dbReference type="FunFam" id="3.40.50.300:FF:000287">
    <property type="entry name" value="Multidrug ABC transporter ATP-binding protein"/>
    <property type="match status" value="1"/>
</dbReference>
<feature type="transmembrane region" description="Helical" evidence="8">
    <location>
        <begin position="281"/>
        <end position="311"/>
    </location>
</feature>
<evidence type="ECO:0000259" key="9">
    <source>
        <dbReference type="PROSITE" id="PS50893"/>
    </source>
</evidence>
<dbReference type="PANTHER" id="PTHR43394:SF1">
    <property type="entry name" value="ATP-BINDING CASSETTE SUB-FAMILY B MEMBER 10, MITOCHONDRIAL"/>
    <property type="match status" value="1"/>
</dbReference>
<dbReference type="PANTHER" id="PTHR43394">
    <property type="entry name" value="ATP-DEPENDENT PERMEASE MDL1, MITOCHONDRIAL"/>
    <property type="match status" value="1"/>
</dbReference>
<dbReference type="InterPro" id="IPR011527">
    <property type="entry name" value="ABC1_TM_dom"/>
</dbReference>
<evidence type="ECO:0000256" key="7">
    <source>
        <dbReference type="ARBA" id="ARBA00023136"/>
    </source>
</evidence>
<keyword evidence="6 8" id="KW-1133">Transmembrane helix</keyword>
<dbReference type="CDD" id="cd18547">
    <property type="entry name" value="ABC_6TM_Tm288_like"/>
    <property type="match status" value="1"/>
</dbReference>
<organism evidence="11 12">
    <name type="scientific">Candidatus Limadaptatus stercorigallinarum</name>
    <dbReference type="NCBI Taxonomy" id="2840845"/>
    <lineage>
        <taxon>Bacteria</taxon>
        <taxon>Bacillati</taxon>
        <taxon>Bacillota</taxon>
        <taxon>Clostridia</taxon>
        <taxon>Eubacteriales</taxon>
        <taxon>Candidatus Limadaptatus</taxon>
    </lineage>
</organism>
<dbReference type="GO" id="GO:0015421">
    <property type="term" value="F:ABC-type oligopeptide transporter activity"/>
    <property type="evidence" value="ECO:0007669"/>
    <property type="project" value="TreeGrafter"/>
</dbReference>
<name>A0A9D1HRF7_9FIRM</name>
<dbReference type="InterPro" id="IPR039421">
    <property type="entry name" value="Type_1_exporter"/>
</dbReference>
<dbReference type="Pfam" id="PF00005">
    <property type="entry name" value="ABC_tran"/>
    <property type="match status" value="1"/>
</dbReference>
<keyword evidence="7 8" id="KW-0472">Membrane</keyword>
<evidence type="ECO:0000256" key="6">
    <source>
        <dbReference type="ARBA" id="ARBA00022989"/>
    </source>
</evidence>
<keyword evidence="3 8" id="KW-0812">Transmembrane</keyword>
<evidence type="ECO:0000256" key="2">
    <source>
        <dbReference type="ARBA" id="ARBA00022448"/>
    </source>
</evidence>
<dbReference type="PROSITE" id="PS50893">
    <property type="entry name" value="ABC_TRANSPORTER_2"/>
    <property type="match status" value="1"/>
</dbReference>
<dbReference type="SMART" id="SM00382">
    <property type="entry name" value="AAA"/>
    <property type="match status" value="1"/>
</dbReference>
<evidence type="ECO:0000256" key="3">
    <source>
        <dbReference type="ARBA" id="ARBA00022692"/>
    </source>
</evidence>
<dbReference type="Gene3D" id="1.20.1560.10">
    <property type="entry name" value="ABC transporter type 1, transmembrane domain"/>
    <property type="match status" value="1"/>
</dbReference>
<dbReference type="InterPro" id="IPR003593">
    <property type="entry name" value="AAA+_ATPase"/>
</dbReference>
<evidence type="ECO:0000313" key="11">
    <source>
        <dbReference type="EMBL" id="HIU20667.1"/>
    </source>
</evidence>